<accession>A0A840U961</accession>
<gene>
    <name evidence="2" type="ORF">HNR38_002163</name>
</gene>
<feature type="transmembrane region" description="Helical" evidence="1">
    <location>
        <begin position="70"/>
        <end position="87"/>
    </location>
</feature>
<keyword evidence="1" id="KW-0812">Transmembrane</keyword>
<dbReference type="Pfam" id="PF05437">
    <property type="entry name" value="AzlD"/>
    <property type="match status" value="1"/>
</dbReference>
<feature type="transmembrane region" description="Helical" evidence="1">
    <location>
        <begin position="6"/>
        <end position="26"/>
    </location>
</feature>
<organism evidence="2 3">
    <name type="scientific">Marinobacter oulmenensis</name>
    <dbReference type="NCBI Taxonomy" id="643747"/>
    <lineage>
        <taxon>Bacteria</taxon>
        <taxon>Pseudomonadati</taxon>
        <taxon>Pseudomonadota</taxon>
        <taxon>Gammaproteobacteria</taxon>
        <taxon>Pseudomonadales</taxon>
        <taxon>Marinobacteraceae</taxon>
        <taxon>Marinobacter</taxon>
    </lineage>
</organism>
<evidence type="ECO:0000256" key="1">
    <source>
        <dbReference type="SAM" id="Phobius"/>
    </source>
</evidence>
<proteinExistence type="predicted"/>
<dbReference type="EMBL" id="JACHFE010000005">
    <property type="protein sequence ID" value="MBB5321669.1"/>
    <property type="molecule type" value="Genomic_DNA"/>
</dbReference>
<evidence type="ECO:0000313" key="2">
    <source>
        <dbReference type="EMBL" id="MBB5321669.1"/>
    </source>
</evidence>
<protein>
    <submittedName>
        <fullName evidence="2">Branched-subunit amino acid transport protein</fullName>
    </submittedName>
</protein>
<comment type="caution">
    <text evidence="2">The sequence shown here is derived from an EMBL/GenBank/DDBJ whole genome shotgun (WGS) entry which is preliminary data.</text>
</comment>
<name>A0A840U961_9GAMM</name>
<sequence>MTTELWGAVAVAAVGTLLLRLLPLVWMQRHLGRKDGQGGSASMPGWLGVLGPVMIAAMLGVSLVPPANTLNAWLATVVGVGATLFVWRRTRSLGWPVVWGVAAFGVVRLLSFVVT</sequence>
<keyword evidence="1" id="KW-0472">Membrane</keyword>
<dbReference type="InterPro" id="IPR008407">
    <property type="entry name" value="Brnchd-chn_aa_trnsp_AzlD"/>
</dbReference>
<reference evidence="2 3" key="1">
    <citation type="submission" date="2020-08" db="EMBL/GenBank/DDBJ databases">
        <title>Genomic Encyclopedia of Type Strains, Phase IV (KMG-IV): sequencing the most valuable type-strain genomes for metagenomic binning, comparative biology and taxonomic classification.</title>
        <authorList>
            <person name="Goeker M."/>
        </authorList>
    </citation>
    <scope>NUCLEOTIDE SEQUENCE [LARGE SCALE GENOMIC DNA]</scope>
    <source>
        <strain evidence="2 3">DSM 22359</strain>
    </source>
</reference>
<evidence type="ECO:0000313" key="3">
    <source>
        <dbReference type="Proteomes" id="UP000591735"/>
    </source>
</evidence>
<dbReference type="RefSeq" id="WP_183703750.1">
    <property type="nucleotide sequence ID" value="NZ_JACHFE010000005.1"/>
</dbReference>
<dbReference type="Proteomes" id="UP000591735">
    <property type="component" value="Unassembled WGS sequence"/>
</dbReference>
<keyword evidence="1" id="KW-1133">Transmembrane helix</keyword>
<feature type="transmembrane region" description="Helical" evidence="1">
    <location>
        <begin position="94"/>
        <end position="114"/>
    </location>
</feature>
<keyword evidence="3" id="KW-1185">Reference proteome</keyword>
<dbReference type="AlphaFoldDB" id="A0A840U961"/>
<feature type="transmembrane region" description="Helical" evidence="1">
    <location>
        <begin position="46"/>
        <end position="64"/>
    </location>
</feature>